<reference evidence="1" key="1">
    <citation type="submission" date="2014-11" db="EMBL/GenBank/DDBJ databases">
        <authorList>
            <person name="Otto D Thomas"/>
            <person name="Naeem Raeece"/>
        </authorList>
    </citation>
    <scope>NUCLEOTIDE SEQUENCE</scope>
</reference>
<gene>
    <name evidence="1" type="ORF">Cvel_26823</name>
</gene>
<evidence type="ECO:0000313" key="1">
    <source>
        <dbReference type="EMBL" id="CEM42527.1"/>
    </source>
</evidence>
<dbReference type="VEuPathDB" id="CryptoDB:Cvel_26823"/>
<sequence length="408" mass="45545">MDESVGVLGKALEQAVEKKDHFAVYGLVGKIVGSCKYAGQMTGGDQRKAKEAAKEITRISELAAEKSNTTFHTKPKISNAPSLDSDPVAVLIELGLLDGLSQLLLLRKKEREAVEMGVRLMQRWDSENLVQRLRLVFSQDPDYCDGWVESLYVAASHAVAMAFVQAGQKRRGVEEFEKLLACETMKTAPQMKRVATLCNCASVCTELGDEYLDRAETLWTEVTKLVASGVLNEGSASLREVEQVLTSFGNFRCTTEETWTMKEVLFRQLLQSRQSSFRSPHFQIALARHQLGEALLVRALKLEEKGGGTDEVGAMEREGLKLLREAVTEACLVERTPTIVDWMASVLAYLLKIRDYKQAVADGHRYLRWIEKNDLLSLHNAIVVRKLTMRAEENIQEADGTPRPHCSA</sequence>
<accession>A0A0G4HF64</accession>
<proteinExistence type="predicted"/>
<dbReference type="AlphaFoldDB" id="A0A0G4HF64"/>
<name>A0A0G4HF64_9ALVE</name>
<organism evidence="1">
    <name type="scientific">Chromera velia CCMP2878</name>
    <dbReference type="NCBI Taxonomy" id="1169474"/>
    <lineage>
        <taxon>Eukaryota</taxon>
        <taxon>Sar</taxon>
        <taxon>Alveolata</taxon>
        <taxon>Colpodellida</taxon>
        <taxon>Chromeraceae</taxon>
        <taxon>Chromera</taxon>
    </lineage>
</organism>
<protein>
    <submittedName>
        <fullName evidence="1">Uncharacterized protein</fullName>
    </submittedName>
</protein>
<dbReference type="EMBL" id="CDMZ01002471">
    <property type="protein sequence ID" value="CEM42527.1"/>
    <property type="molecule type" value="Genomic_DNA"/>
</dbReference>